<proteinExistence type="predicted"/>
<reference evidence="1" key="1">
    <citation type="submission" date="2018-01" db="EMBL/GenBank/DDBJ databases">
        <title>An insight into the sialome of Amazonian anophelines.</title>
        <authorList>
            <person name="Ribeiro J.M."/>
            <person name="Scarpassa V."/>
            <person name="Calvo E."/>
        </authorList>
    </citation>
    <scope>NUCLEOTIDE SEQUENCE</scope>
</reference>
<name>A0A2M4D180_ANODA</name>
<evidence type="ECO:0000313" key="1">
    <source>
        <dbReference type="EMBL" id="MBW71344.1"/>
    </source>
</evidence>
<protein>
    <submittedName>
        <fullName evidence="1">Putative secreted protein</fullName>
    </submittedName>
</protein>
<organism evidence="1">
    <name type="scientific">Anopheles darlingi</name>
    <name type="common">Mosquito</name>
    <dbReference type="NCBI Taxonomy" id="43151"/>
    <lineage>
        <taxon>Eukaryota</taxon>
        <taxon>Metazoa</taxon>
        <taxon>Ecdysozoa</taxon>
        <taxon>Arthropoda</taxon>
        <taxon>Hexapoda</taxon>
        <taxon>Insecta</taxon>
        <taxon>Pterygota</taxon>
        <taxon>Neoptera</taxon>
        <taxon>Endopterygota</taxon>
        <taxon>Diptera</taxon>
        <taxon>Nematocera</taxon>
        <taxon>Culicoidea</taxon>
        <taxon>Culicidae</taxon>
        <taxon>Anophelinae</taxon>
        <taxon>Anopheles</taxon>
    </lineage>
</organism>
<dbReference type="AlphaFoldDB" id="A0A2M4D180"/>
<sequence>MVEKWSIRRCFRQVRVLFLDAITCFGSHIRSRRVKGARKIRKWMFAKLRAATVVRLPIGTLHSASCSKSKALT</sequence>
<accession>A0A2M4D180</accession>
<dbReference type="EMBL" id="GGFL01007166">
    <property type="protein sequence ID" value="MBW71344.1"/>
    <property type="molecule type" value="Transcribed_RNA"/>
</dbReference>